<dbReference type="Gene3D" id="3.40.190.150">
    <property type="entry name" value="Bordetella uptake gene, domain 1"/>
    <property type="match status" value="1"/>
</dbReference>
<feature type="transmembrane region" description="Helical" evidence="2">
    <location>
        <begin position="44"/>
        <end position="65"/>
    </location>
</feature>
<evidence type="ECO:0000313" key="4">
    <source>
        <dbReference type="Proteomes" id="UP000298588"/>
    </source>
</evidence>
<dbReference type="PIRSF" id="PIRSF017082">
    <property type="entry name" value="YflP"/>
    <property type="match status" value="1"/>
</dbReference>
<sequence>MRRGVCSPRPRRGIVHPASAAGYQLSACRFGEMMDMTERFLRPLHRWVGAMALACLAILAVGSPLGAQPSDRPVKIIVGFPAGGGLDIMVRTIAEKMRAATGATIIIENRPGAAGRIAAEAVARAEPDGATILAAPIVATAFYPFIFKSLPFDPLKDLAPITRFSTFQFALAIGRQVPAANAAEFIAFVRANPGKAGFGSLGAGTPSHFLGIMFNQATGLDLTHVPYRGSAPALNDLVGGSLQAVFDTTASLMEHHRAGTARLLAVTGRARSPRLPDVPTFAELQLGLGDMETAELWYGFFAPGRTPAAMIDGWNAAIRAALADPAVRAQLERLDVQVVSDTPAEFSAIIAADYERWGRVIRATGFTMEDAR</sequence>
<evidence type="ECO:0000256" key="1">
    <source>
        <dbReference type="ARBA" id="ARBA00006987"/>
    </source>
</evidence>
<dbReference type="Gene3D" id="3.40.190.10">
    <property type="entry name" value="Periplasmic binding protein-like II"/>
    <property type="match status" value="1"/>
</dbReference>
<dbReference type="AlphaFoldDB" id="A0A4D7QJ93"/>
<name>A0A4D7QJ93_9HYPH</name>
<dbReference type="InterPro" id="IPR005064">
    <property type="entry name" value="BUG"/>
</dbReference>
<accession>A0A4D7QJ93</accession>
<dbReference type="EMBL" id="CP039865">
    <property type="protein sequence ID" value="QCK87588.1"/>
    <property type="molecule type" value="Genomic_DNA"/>
</dbReference>
<keyword evidence="4" id="KW-1185">Reference proteome</keyword>
<keyword evidence="2" id="KW-0472">Membrane</keyword>
<dbReference type="PANTHER" id="PTHR42928:SF5">
    <property type="entry name" value="BLR1237 PROTEIN"/>
    <property type="match status" value="1"/>
</dbReference>
<proteinExistence type="inferred from homology"/>
<dbReference type="Pfam" id="PF03401">
    <property type="entry name" value="TctC"/>
    <property type="match status" value="1"/>
</dbReference>
<keyword evidence="2" id="KW-0812">Transmembrane</keyword>
<reference evidence="3 4" key="1">
    <citation type="submission" date="2019-04" db="EMBL/GenBank/DDBJ databases">
        <title>Phreatobacter aquaticus sp. nov.</title>
        <authorList>
            <person name="Choi A."/>
            <person name="Baek K."/>
        </authorList>
    </citation>
    <scope>NUCLEOTIDE SEQUENCE [LARGE SCALE GENOMIC DNA]</scope>
    <source>
        <strain evidence="3 4">NMCR1094</strain>
    </source>
</reference>
<keyword evidence="2" id="KW-1133">Transmembrane helix</keyword>
<dbReference type="SUPFAM" id="SSF53850">
    <property type="entry name" value="Periplasmic binding protein-like II"/>
    <property type="match status" value="1"/>
</dbReference>
<gene>
    <name evidence="3" type="ORF">E8L99_18405</name>
</gene>
<evidence type="ECO:0000256" key="2">
    <source>
        <dbReference type="SAM" id="Phobius"/>
    </source>
</evidence>
<comment type="similarity">
    <text evidence="1">Belongs to the UPF0065 (bug) family.</text>
</comment>
<dbReference type="OrthoDB" id="8196049at2"/>
<organism evidence="3 4">
    <name type="scientific">Phreatobacter aquaticus</name>
    <dbReference type="NCBI Taxonomy" id="2570229"/>
    <lineage>
        <taxon>Bacteria</taxon>
        <taxon>Pseudomonadati</taxon>
        <taxon>Pseudomonadota</taxon>
        <taxon>Alphaproteobacteria</taxon>
        <taxon>Hyphomicrobiales</taxon>
        <taxon>Phreatobacteraceae</taxon>
        <taxon>Phreatobacter</taxon>
    </lineage>
</organism>
<dbReference type="KEGG" id="paqt:E8L99_18405"/>
<dbReference type="PANTHER" id="PTHR42928">
    <property type="entry name" value="TRICARBOXYLATE-BINDING PROTEIN"/>
    <property type="match status" value="1"/>
</dbReference>
<dbReference type="InterPro" id="IPR042100">
    <property type="entry name" value="Bug_dom1"/>
</dbReference>
<dbReference type="CDD" id="cd13578">
    <property type="entry name" value="PBP2_Bug27"/>
    <property type="match status" value="1"/>
</dbReference>
<evidence type="ECO:0000313" key="3">
    <source>
        <dbReference type="EMBL" id="QCK87588.1"/>
    </source>
</evidence>
<dbReference type="Proteomes" id="UP000298588">
    <property type="component" value="Chromosome"/>
</dbReference>
<protein>
    <submittedName>
        <fullName evidence="3">Tripartite tricarboxylate transporter substrate binding protein</fullName>
    </submittedName>
</protein>